<proteinExistence type="predicted"/>
<keyword evidence="5" id="KW-0472">Membrane</keyword>
<name>A0ABM3Z253_PANGU</name>
<gene>
    <name evidence="9" type="primary">LOC117664585</name>
    <name evidence="8" type="synonym">LOC132708908</name>
</gene>
<reference evidence="8 9" key="1">
    <citation type="submission" date="2025-05" db="UniProtKB">
        <authorList>
            <consortium name="RefSeq"/>
        </authorList>
    </citation>
    <scope>IDENTIFICATION</scope>
    <source>
        <tissue evidence="8 9">Blood</tissue>
    </source>
</reference>
<dbReference type="Gene3D" id="2.60.40.10">
    <property type="entry name" value="Immunoglobulins"/>
    <property type="match status" value="1"/>
</dbReference>
<evidence type="ECO:0000256" key="5">
    <source>
        <dbReference type="SAM" id="Phobius"/>
    </source>
</evidence>
<dbReference type="RefSeq" id="XP_060542446.1">
    <property type="nucleotide sequence ID" value="XM_060686463.1"/>
</dbReference>
<sequence>MTFVPKARLELELTAPCFLEICEALNVTVSPGPRIQHLIGDNVTLFCHVSQKRRRENLLAVRWVFALPSAQEYLMIKMTKFGVVQYYGNYTSRFYKRRLHLLEEKHRTMYTFLILNIQQAEQGHYICKVQEISKQRNKWTSWSNGSASTEVQVFPSRFLDEEKHNAWAFFEDLSVYAVLMSSAGILSILLFALVILCQILSNKKRSHVKHTLVKSPQKSLQDTGSPSKAAGSPGLPIQRKGAKATEAPPAVPAKAPISHAFSKPKLLKPQRKVTLRSLLPKQISQSPPDPLGYQSADPKAAVKMEGPGFFFSALAPNVCPCFEKTAQKRDLGKLHKKEERFGQSEIQWRKNVAKLTEEYLAVAAAENTSRANCFVGTEAAGIEVCLLFKDASCHLWIGIPVRICGLWSDARQSPS</sequence>
<dbReference type="InterPro" id="IPR036179">
    <property type="entry name" value="Ig-like_dom_sf"/>
</dbReference>
<keyword evidence="1" id="KW-0732">Signal</keyword>
<evidence type="ECO:0000313" key="9">
    <source>
        <dbReference type="RefSeq" id="XP_060542446.1"/>
    </source>
</evidence>
<keyword evidence="2" id="KW-1015">Disulfide bond</keyword>
<evidence type="ECO:0000313" key="8">
    <source>
        <dbReference type="RefSeq" id="XP_060538451.1"/>
    </source>
</evidence>
<dbReference type="Pfam" id="PF07686">
    <property type="entry name" value="V-set"/>
    <property type="match status" value="1"/>
</dbReference>
<evidence type="ECO:0000256" key="2">
    <source>
        <dbReference type="ARBA" id="ARBA00023157"/>
    </source>
</evidence>
<keyword evidence="5" id="KW-1133">Transmembrane helix</keyword>
<dbReference type="InterPro" id="IPR013106">
    <property type="entry name" value="Ig_V-set"/>
</dbReference>
<evidence type="ECO:0000313" key="7">
    <source>
        <dbReference type="Proteomes" id="UP001652622"/>
    </source>
</evidence>
<dbReference type="PROSITE" id="PS50835">
    <property type="entry name" value="IG_LIKE"/>
    <property type="match status" value="1"/>
</dbReference>
<evidence type="ECO:0000256" key="1">
    <source>
        <dbReference type="ARBA" id="ARBA00022729"/>
    </source>
</evidence>
<protein>
    <submittedName>
        <fullName evidence="9">V-set and transmembrane domain-containing protein 4 isoform X1</fullName>
    </submittedName>
    <submittedName>
        <fullName evidence="8">V-set and transmembrane domain-containing protein 4-like isoform X1</fullName>
    </submittedName>
</protein>
<feature type="domain" description="Ig-like" evidence="6">
    <location>
        <begin position="16"/>
        <end position="154"/>
    </location>
</feature>
<dbReference type="SUPFAM" id="SSF48726">
    <property type="entry name" value="Immunoglobulin"/>
    <property type="match status" value="1"/>
</dbReference>
<dbReference type="PANTHER" id="PTHR12207:SF8">
    <property type="entry name" value="V-SET AND TRANSMEMBRANE DOMAIN-CONTAINING PROTEIN 4"/>
    <property type="match status" value="1"/>
</dbReference>
<keyword evidence="3" id="KW-0393">Immunoglobulin domain</keyword>
<dbReference type="InterPro" id="IPR007110">
    <property type="entry name" value="Ig-like_dom"/>
</dbReference>
<dbReference type="Proteomes" id="UP001652622">
    <property type="component" value="Unplaced"/>
</dbReference>
<evidence type="ECO:0000259" key="6">
    <source>
        <dbReference type="PROSITE" id="PS50835"/>
    </source>
</evidence>
<dbReference type="InterPro" id="IPR051102">
    <property type="entry name" value="IgSF_V-set/TM_domain"/>
</dbReference>
<organism evidence="7 9">
    <name type="scientific">Pantherophis guttatus</name>
    <name type="common">Corn snake</name>
    <name type="synonym">Elaphe guttata</name>
    <dbReference type="NCBI Taxonomy" id="94885"/>
    <lineage>
        <taxon>Eukaryota</taxon>
        <taxon>Metazoa</taxon>
        <taxon>Chordata</taxon>
        <taxon>Craniata</taxon>
        <taxon>Vertebrata</taxon>
        <taxon>Euteleostomi</taxon>
        <taxon>Lepidosauria</taxon>
        <taxon>Squamata</taxon>
        <taxon>Bifurcata</taxon>
        <taxon>Unidentata</taxon>
        <taxon>Episquamata</taxon>
        <taxon>Toxicofera</taxon>
        <taxon>Serpentes</taxon>
        <taxon>Colubroidea</taxon>
        <taxon>Colubridae</taxon>
        <taxon>Colubrinae</taxon>
        <taxon>Pantherophis</taxon>
    </lineage>
</organism>
<evidence type="ECO:0000256" key="4">
    <source>
        <dbReference type="SAM" id="MobiDB-lite"/>
    </source>
</evidence>
<keyword evidence="5 9" id="KW-0812">Transmembrane</keyword>
<keyword evidence="7" id="KW-1185">Reference proteome</keyword>
<evidence type="ECO:0000256" key="3">
    <source>
        <dbReference type="ARBA" id="ARBA00023319"/>
    </source>
</evidence>
<feature type="compositionally biased region" description="Polar residues" evidence="4">
    <location>
        <begin position="214"/>
        <end position="226"/>
    </location>
</feature>
<dbReference type="RefSeq" id="XP_060538451.1">
    <property type="nucleotide sequence ID" value="XM_060682468.1"/>
</dbReference>
<dbReference type="GeneID" id="117664585"/>
<dbReference type="InterPro" id="IPR013783">
    <property type="entry name" value="Ig-like_fold"/>
</dbReference>
<feature type="region of interest" description="Disordered" evidence="4">
    <location>
        <begin position="208"/>
        <end position="249"/>
    </location>
</feature>
<feature type="transmembrane region" description="Helical" evidence="5">
    <location>
        <begin position="173"/>
        <end position="200"/>
    </location>
</feature>
<accession>A0ABM3Z253</accession>
<dbReference type="PANTHER" id="PTHR12207">
    <property type="entry name" value="V-SET AND TRANSMEMBRANE DOMAIN-CONTAINING PROTEIN"/>
    <property type="match status" value="1"/>
</dbReference>